<dbReference type="EMBL" id="AAOH01000002">
    <property type="protein sequence ID" value="EAR29618.1"/>
    <property type="molecule type" value="Genomic_DNA"/>
</dbReference>
<keyword evidence="5 7" id="KW-0807">Transducer</keyword>
<dbReference type="eggNOG" id="COG0840">
    <property type="taxonomic scope" value="Bacteria"/>
</dbReference>
<evidence type="ECO:0000259" key="9">
    <source>
        <dbReference type="PROSITE" id="PS50111"/>
    </source>
</evidence>
<evidence type="ECO:0000256" key="6">
    <source>
        <dbReference type="ARBA" id="ARBA00029447"/>
    </source>
</evidence>
<dbReference type="Pfam" id="PF00015">
    <property type="entry name" value="MCPsignal"/>
    <property type="match status" value="1"/>
</dbReference>
<comment type="similarity">
    <text evidence="6">Belongs to the methyl-accepting chemotaxis (MCP) protein family.</text>
</comment>
<dbReference type="GO" id="GO:0016020">
    <property type="term" value="C:membrane"/>
    <property type="evidence" value="ECO:0007669"/>
    <property type="project" value="UniProtKB-SubCell"/>
</dbReference>
<comment type="subcellular location">
    <subcellularLocation>
        <location evidence="1">Membrane</location>
        <topology evidence="1">Multi-pass membrane protein</topology>
    </subcellularLocation>
</comment>
<dbReference type="FunFam" id="1.10.287.950:FF:000001">
    <property type="entry name" value="Methyl-accepting chemotaxis sensory transducer"/>
    <property type="match status" value="1"/>
</dbReference>
<feature type="transmembrane region" description="Helical" evidence="8">
    <location>
        <begin position="187"/>
        <end position="209"/>
    </location>
</feature>
<feature type="domain" description="HAMP" evidence="10">
    <location>
        <begin position="211"/>
        <end position="265"/>
    </location>
</feature>
<feature type="domain" description="Methyl-accepting transducer" evidence="9">
    <location>
        <begin position="270"/>
        <end position="506"/>
    </location>
</feature>
<dbReference type="CDD" id="cd06225">
    <property type="entry name" value="HAMP"/>
    <property type="match status" value="1"/>
</dbReference>
<keyword evidence="2 8" id="KW-0812">Transmembrane</keyword>
<dbReference type="GO" id="GO:0004888">
    <property type="term" value="F:transmembrane signaling receptor activity"/>
    <property type="evidence" value="ECO:0007669"/>
    <property type="project" value="InterPro"/>
</dbReference>
<gene>
    <name evidence="11" type="ORF">PTD2_12399</name>
</gene>
<dbReference type="PROSITE" id="PS50885">
    <property type="entry name" value="HAMP"/>
    <property type="match status" value="1"/>
</dbReference>
<organism evidence="11 12">
    <name type="scientific">Pseudoalteromonas tunicata D2</name>
    <dbReference type="NCBI Taxonomy" id="87626"/>
    <lineage>
        <taxon>Bacteria</taxon>
        <taxon>Pseudomonadati</taxon>
        <taxon>Pseudomonadota</taxon>
        <taxon>Gammaproteobacteria</taxon>
        <taxon>Alteromonadales</taxon>
        <taxon>Pseudoalteromonadaceae</taxon>
        <taxon>Pseudoalteromonas</taxon>
    </lineage>
</organism>
<dbReference type="GO" id="GO:0007165">
    <property type="term" value="P:signal transduction"/>
    <property type="evidence" value="ECO:0007669"/>
    <property type="project" value="UniProtKB-KW"/>
</dbReference>
<evidence type="ECO:0000256" key="8">
    <source>
        <dbReference type="SAM" id="Phobius"/>
    </source>
</evidence>
<accession>A4C6L4</accession>
<evidence type="ECO:0000256" key="1">
    <source>
        <dbReference type="ARBA" id="ARBA00004141"/>
    </source>
</evidence>
<dbReference type="CDD" id="cd11386">
    <property type="entry name" value="MCP_signal"/>
    <property type="match status" value="1"/>
</dbReference>
<dbReference type="STRING" id="87626.PTD2_12399"/>
<evidence type="ECO:0000256" key="7">
    <source>
        <dbReference type="PROSITE-ProRule" id="PRU00284"/>
    </source>
</evidence>
<dbReference type="PROSITE" id="PS50111">
    <property type="entry name" value="CHEMOTAXIS_TRANSDUC_2"/>
    <property type="match status" value="1"/>
</dbReference>
<dbReference type="PRINTS" id="PR00260">
    <property type="entry name" value="CHEMTRNSDUCR"/>
</dbReference>
<keyword evidence="3 8" id="KW-1133">Transmembrane helix</keyword>
<dbReference type="SUPFAM" id="SSF58104">
    <property type="entry name" value="Methyl-accepting chemotaxis protein (MCP) signaling domain"/>
    <property type="match status" value="1"/>
</dbReference>
<dbReference type="GO" id="GO:0006935">
    <property type="term" value="P:chemotaxis"/>
    <property type="evidence" value="ECO:0007669"/>
    <property type="project" value="InterPro"/>
</dbReference>
<evidence type="ECO:0000313" key="12">
    <source>
        <dbReference type="Proteomes" id="UP000006201"/>
    </source>
</evidence>
<name>A4C6L4_9GAMM</name>
<dbReference type="InterPro" id="IPR004090">
    <property type="entry name" value="Chemotax_Me-accpt_rcpt"/>
</dbReference>
<comment type="caution">
    <text evidence="11">The sequence shown here is derived from an EMBL/GenBank/DDBJ whole genome shotgun (WGS) entry which is preliminary data.</text>
</comment>
<feature type="transmembrane region" description="Helical" evidence="8">
    <location>
        <begin position="12"/>
        <end position="32"/>
    </location>
</feature>
<dbReference type="PANTHER" id="PTHR32089:SF119">
    <property type="entry name" value="METHYL-ACCEPTING CHEMOTAXIS PROTEIN CTPL"/>
    <property type="match status" value="1"/>
</dbReference>
<dbReference type="HOGENOM" id="CLU_000445_107_27_6"/>
<sequence>MDINKIRIKYTAAFCSIAIFFVVLLTMNYLLVAKTQTGLSLLGQTFNPAISAVLNADRDLYQAKEAELKALLKYGNANSAKYYQDYQENVQQAYDRMHSYKNFMAQYPQAQQKIAQFEGAFLQWKTESQKVFDALNNQDLALATSQSIGASSSSFKQLRSFYNEAGETADEISATTSLQITASVDKGLIWVTVISALVVLMTFLAGIIAPKTMADALEDLSHKIRGLNNGDGDLTKRINSKRKDEIGDLAHEFDQLIEGLASLIQSIVGQSNQVVQGIGEVTLGAQQIQKTSCGQLKSVETIVFAVNELSDAIAGVAQNAQQTSDELSQVNQLTSEGSEITRTAVTEIAGLSQTVNQAASVISKLSENSKDISSVLDVIRGIAEQTNLLALNAAIEAARAGEQGRGFAVVADEVRSLASKTQQSTQSIQTMIETLQQGVEEAVSSIAKGNEATQTSVELSKQTLNALDKISAASHRLATTASQTAEATDEQSKVAADISQNLSLLCDQTNENLQVAELNSKHAQSTSQLANTLTSSVARFKLS</sequence>
<evidence type="ECO:0000256" key="3">
    <source>
        <dbReference type="ARBA" id="ARBA00022989"/>
    </source>
</evidence>
<dbReference type="PANTHER" id="PTHR32089">
    <property type="entry name" value="METHYL-ACCEPTING CHEMOTAXIS PROTEIN MCPB"/>
    <property type="match status" value="1"/>
</dbReference>
<dbReference type="AlphaFoldDB" id="A4C6L4"/>
<dbReference type="Gene3D" id="1.10.287.950">
    <property type="entry name" value="Methyl-accepting chemotaxis protein"/>
    <property type="match status" value="1"/>
</dbReference>
<evidence type="ECO:0000256" key="2">
    <source>
        <dbReference type="ARBA" id="ARBA00022692"/>
    </source>
</evidence>
<dbReference type="OrthoDB" id="49457at2"/>
<dbReference type="InterPro" id="IPR004089">
    <property type="entry name" value="MCPsignal_dom"/>
</dbReference>
<dbReference type="SMART" id="SM00304">
    <property type="entry name" value="HAMP"/>
    <property type="match status" value="1"/>
</dbReference>
<dbReference type="Pfam" id="PF00672">
    <property type="entry name" value="HAMP"/>
    <property type="match status" value="1"/>
</dbReference>
<keyword evidence="4 8" id="KW-0472">Membrane</keyword>
<evidence type="ECO:0000256" key="4">
    <source>
        <dbReference type="ARBA" id="ARBA00023136"/>
    </source>
</evidence>
<reference evidence="11 12" key="1">
    <citation type="submission" date="2006-02" db="EMBL/GenBank/DDBJ databases">
        <authorList>
            <person name="Moran M.A."/>
            <person name="Kjelleberg S."/>
            <person name="Egan S."/>
            <person name="Saunders N."/>
            <person name="Thomas T."/>
            <person name="Ferriera S."/>
            <person name="Johnson J."/>
            <person name="Kravitz S."/>
            <person name="Halpern A."/>
            <person name="Remington K."/>
            <person name="Beeson K."/>
            <person name="Tran B."/>
            <person name="Rogers Y.-H."/>
            <person name="Friedman R."/>
            <person name="Venter J.C."/>
        </authorList>
    </citation>
    <scope>NUCLEOTIDE SEQUENCE [LARGE SCALE GENOMIC DNA]</scope>
    <source>
        <strain evidence="11 12">D2</strain>
    </source>
</reference>
<evidence type="ECO:0000313" key="11">
    <source>
        <dbReference type="EMBL" id="EAR29618.1"/>
    </source>
</evidence>
<dbReference type="SMART" id="SM00283">
    <property type="entry name" value="MA"/>
    <property type="match status" value="1"/>
</dbReference>
<dbReference type="Proteomes" id="UP000006201">
    <property type="component" value="Unassembled WGS sequence"/>
</dbReference>
<dbReference type="InterPro" id="IPR003660">
    <property type="entry name" value="HAMP_dom"/>
</dbReference>
<dbReference type="RefSeq" id="WP_009837492.1">
    <property type="nucleotide sequence ID" value="NZ_AAOH01000002.1"/>
</dbReference>
<proteinExistence type="inferred from homology"/>
<evidence type="ECO:0000256" key="5">
    <source>
        <dbReference type="ARBA" id="ARBA00023224"/>
    </source>
</evidence>
<evidence type="ECO:0000259" key="10">
    <source>
        <dbReference type="PROSITE" id="PS50885"/>
    </source>
</evidence>
<protein>
    <submittedName>
        <fullName evidence="11">Probable chemotaxis transducer</fullName>
    </submittedName>
</protein>
<keyword evidence="12" id="KW-1185">Reference proteome</keyword>